<evidence type="ECO:0000313" key="1">
    <source>
        <dbReference type="EMBL" id="TFI57595.1"/>
    </source>
</evidence>
<comment type="caution">
    <text evidence="1">The sequence shown here is derived from an EMBL/GenBank/DDBJ whole genome shotgun (WGS) entry which is preliminary data.</text>
</comment>
<dbReference type="EMBL" id="SPDV01000029">
    <property type="protein sequence ID" value="TFI57595.1"/>
    <property type="molecule type" value="Genomic_DNA"/>
</dbReference>
<name>A0A4Y8ZR49_9SPHN</name>
<sequence length="501" mass="56626">MRRATRFMTDRVATEGGYVWSYLPDMSRRWGEMEAKPTMIWVQDPGTAAMGHLFLDAWHATGEEQYYRAAEQVAGALVRGQHPSGGWHYFIDFGGDASARDWHETIGRQGRRLEEFRHYYGNATFDDGGTVESGKFLLRLYLARNDPTWRAPLDRVVDFVLDAQYPIGGWPQRFPIDRSYSNGGLPDYTANITFNDDVASNNIAFLMLVHQALGERRVLDSIRRGMGVFLLAQQGQPQPGWALQYTRELEPAGARTSEPPSLATHTTYACVQQLMQFYRWTGDSKYLARIPEAIAWLEKLQLPPERQLNGFTHPTFIEVGTDRALYLKESGSWTGDTRNEIVYEPKDGVSWVNRKLDLARLREGYRRLLALSRNEATRGSPLLARDRIPLPRYFVVREVRGSDLNIAEGDGRRAADVVAALNREGYWPTPLRATSNRWRPPAEAALLPPSRAADGRLLDARDTSPYITDTPAVGISTGTYINNMAVLIRALDDTARLDKKA</sequence>
<reference evidence="1 2" key="1">
    <citation type="submission" date="2019-03" db="EMBL/GenBank/DDBJ databases">
        <title>Genome sequence of Sphingomonas sp. 17J27-24.</title>
        <authorList>
            <person name="Kim M."/>
            <person name="Maeng S."/>
            <person name="Sathiyaraj S."/>
        </authorList>
    </citation>
    <scope>NUCLEOTIDE SEQUENCE [LARGE SCALE GENOMIC DNA]</scope>
    <source>
        <strain evidence="1 2">17J27-24</strain>
    </source>
</reference>
<dbReference type="Proteomes" id="UP000298213">
    <property type="component" value="Unassembled WGS sequence"/>
</dbReference>
<protein>
    <submittedName>
        <fullName evidence="1">Pectate lyase</fullName>
    </submittedName>
</protein>
<dbReference type="GO" id="GO:0016829">
    <property type="term" value="F:lyase activity"/>
    <property type="evidence" value="ECO:0007669"/>
    <property type="project" value="UniProtKB-KW"/>
</dbReference>
<keyword evidence="1" id="KW-0456">Lyase</keyword>
<evidence type="ECO:0000313" key="2">
    <source>
        <dbReference type="Proteomes" id="UP000298213"/>
    </source>
</evidence>
<proteinExistence type="predicted"/>
<dbReference type="Gene3D" id="1.50.10.20">
    <property type="match status" value="1"/>
</dbReference>
<dbReference type="InterPro" id="IPR012669">
    <property type="entry name" value="Pectate_lyase"/>
</dbReference>
<gene>
    <name evidence="1" type="ORF">E2493_14475</name>
</gene>
<dbReference type="OrthoDB" id="9804686at2"/>
<dbReference type="SUPFAM" id="SSF81853">
    <property type="entry name" value="Family 10 polysaccharide lyase"/>
    <property type="match status" value="1"/>
</dbReference>
<dbReference type="AlphaFoldDB" id="A0A4Y8ZR49"/>
<dbReference type="Pfam" id="PF09492">
    <property type="entry name" value="Pec_lyase"/>
    <property type="match status" value="1"/>
</dbReference>
<accession>A0A4Y8ZR49</accession>
<keyword evidence="2" id="KW-1185">Reference proteome</keyword>
<organism evidence="1 2">
    <name type="scientific">Sphingomonas parva</name>
    <dbReference type="NCBI Taxonomy" id="2555898"/>
    <lineage>
        <taxon>Bacteria</taxon>
        <taxon>Pseudomonadati</taxon>
        <taxon>Pseudomonadota</taxon>
        <taxon>Alphaproteobacteria</taxon>
        <taxon>Sphingomonadales</taxon>
        <taxon>Sphingomonadaceae</taxon>
        <taxon>Sphingomonas</taxon>
    </lineage>
</organism>